<dbReference type="InterPro" id="IPR011009">
    <property type="entry name" value="Kinase-like_dom_sf"/>
</dbReference>
<protein>
    <submittedName>
        <fullName evidence="3">Phosphotransferase</fullName>
    </submittedName>
</protein>
<evidence type="ECO:0000313" key="2">
    <source>
        <dbReference type="EMBL" id="MDN4483813.1"/>
    </source>
</evidence>
<dbReference type="Gene3D" id="3.90.1200.10">
    <property type="match status" value="1"/>
</dbReference>
<keyword evidence="4" id="KW-1185">Reference proteome</keyword>
<evidence type="ECO:0000313" key="4">
    <source>
        <dbReference type="Proteomes" id="UP001172737"/>
    </source>
</evidence>
<evidence type="ECO:0000313" key="5">
    <source>
        <dbReference type="Proteomes" id="UP001172756"/>
    </source>
</evidence>
<dbReference type="RefSeq" id="WP_301120688.1">
    <property type="nucleotide sequence ID" value="NZ_JAUHPX010000006.1"/>
</dbReference>
<dbReference type="AlphaFoldDB" id="A0AAW7M508"/>
<evidence type="ECO:0000259" key="1">
    <source>
        <dbReference type="Pfam" id="PF01636"/>
    </source>
</evidence>
<dbReference type="EMBL" id="JAUHQB010000006">
    <property type="protein sequence ID" value="MDN4483813.1"/>
    <property type="molecule type" value="Genomic_DNA"/>
</dbReference>
<reference evidence="2 5" key="2">
    <citation type="submission" date="2023-06" db="EMBL/GenBank/DDBJ databases">
        <title>SYSU T0a273.</title>
        <authorList>
            <person name="Gao L."/>
            <person name="Fang B.-Z."/>
            <person name="Li W.-J."/>
        </authorList>
    </citation>
    <scope>NUCLEOTIDE SEQUENCE [LARGE SCALE GENOMIC DNA]</scope>
    <source>
        <strain evidence="2 5">SYSU T0a273</strain>
    </source>
</reference>
<dbReference type="Proteomes" id="UP001172737">
    <property type="component" value="Unassembled WGS sequence"/>
</dbReference>
<sequence length="302" mass="32001">MIRDSGPPPAHPAISRALAHELLAAQLPELADLEVGERFDGWDMVVFRVGPELALRLPRVAGAVGPLERENHLLTTVGAGWTFAHPRVVATGGPQGDYPWPWAVVSWLPGGTADVSPLRDDAAGAVGAALAQVHVPAPTEAWVNPEQSIPLEARVENLEWALDLLTEAEGPSGERLSVAGAREIWREAVAAPGPTEEVWSHADPHGSNLLSLDGEFGGIIDWGKMARCERAVDLSFLYTAASAAGVATAVAAYRDASSCDDPGLDARLRGIAVTKCASWAVLDRPLNVMMAWRGFAELGLVV</sequence>
<accession>A0AAW7M508</accession>
<organism evidence="3 4">
    <name type="scientific">Demequina lignilytica</name>
    <dbReference type="NCBI Taxonomy" id="3051663"/>
    <lineage>
        <taxon>Bacteria</taxon>
        <taxon>Bacillati</taxon>
        <taxon>Actinomycetota</taxon>
        <taxon>Actinomycetes</taxon>
        <taxon>Micrococcales</taxon>
        <taxon>Demequinaceae</taxon>
        <taxon>Demequina</taxon>
    </lineage>
</organism>
<feature type="domain" description="Aminoglycoside phosphotransferase" evidence="1">
    <location>
        <begin position="41"/>
        <end position="262"/>
    </location>
</feature>
<gene>
    <name evidence="2" type="ORF">QQ002_09725</name>
    <name evidence="3" type="ORF">QQX10_10540</name>
</gene>
<name>A0AAW7M508_9MICO</name>
<dbReference type="Pfam" id="PF01636">
    <property type="entry name" value="APH"/>
    <property type="match status" value="1"/>
</dbReference>
<comment type="caution">
    <text evidence="3">The sequence shown here is derived from an EMBL/GenBank/DDBJ whole genome shotgun (WGS) entry which is preliminary data.</text>
</comment>
<dbReference type="SUPFAM" id="SSF56112">
    <property type="entry name" value="Protein kinase-like (PK-like)"/>
    <property type="match status" value="1"/>
</dbReference>
<dbReference type="Proteomes" id="UP001172756">
    <property type="component" value="Unassembled WGS sequence"/>
</dbReference>
<dbReference type="InterPro" id="IPR002575">
    <property type="entry name" value="Aminoglycoside_PTrfase"/>
</dbReference>
<dbReference type="EMBL" id="JAUHPX010000006">
    <property type="protein sequence ID" value="MDN4488605.1"/>
    <property type="molecule type" value="Genomic_DNA"/>
</dbReference>
<reference evidence="3" key="1">
    <citation type="submission" date="2023-06" db="EMBL/GenBank/DDBJ databases">
        <title>Sysu t00039.</title>
        <authorList>
            <person name="Gao L."/>
            <person name="Fang B.-Z."/>
            <person name="Li W.-J."/>
        </authorList>
    </citation>
    <scope>NUCLEOTIDE SEQUENCE</scope>
    <source>
        <strain evidence="3">SYSU T00039</strain>
    </source>
</reference>
<proteinExistence type="predicted"/>
<dbReference type="Gene3D" id="3.30.200.20">
    <property type="entry name" value="Phosphorylase Kinase, domain 1"/>
    <property type="match status" value="1"/>
</dbReference>
<evidence type="ECO:0000313" key="3">
    <source>
        <dbReference type="EMBL" id="MDN4488605.1"/>
    </source>
</evidence>